<evidence type="ECO:0000313" key="2">
    <source>
        <dbReference type="EMBL" id="MDX6806886.1"/>
    </source>
</evidence>
<gene>
    <name evidence="2" type="ORF">SCD90_12500</name>
</gene>
<feature type="domain" description="YjiS-like" evidence="1">
    <location>
        <begin position="43"/>
        <end position="63"/>
    </location>
</feature>
<organism evidence="2 3">
    <name type="scientific">Terrihabitans rhizophilus</name>
    <dbReference type="NCBI Taxonomy" id="3092662"/>
    <lineage>
        <taxon>Bacteria</taxon>
        <taxon>Pseudomonadati</taxon>
        <taxon>Pseudomonadota</taxon>
        <taxon>Alphaproteobacteria</taxon>
        <taxon>Hyphomicrobiales</taxon>
        <taxon>Terrihabitans</taxon>
    </lineage>
</organism>
<accession>A0ABU4RPW8</accession>
<protein>
    <submittedName>
        <fullName evidence="2">DUF1127 domain-containing protein</fullName>
    </submittedName>
</protein>
<sequence>MSHTEQNSTVWAAAGTSTNTWRDVMRFVSATAAAIINRYVAGRTLAGFDDRMLSDIGLTRGDVSSAFSEPVWKDPTIRLSVIAIERRAASRRSALRRQLLGRED</sequence>
<dbReference type="Proteomes" id="UP001274321">
    <property type="component" value="Unassembled WGS sequence"/>
</dbReference>
<dbReference type="RefSeq" id="WP_319845008.1">
    <property type="nucleotide sequence ID" value="NZ_JAXAFJ010000007.1"/>
</dbReference>
<comment type="caution">
    <text evidence="2">The sequence shown here is derived from an EMBL/GenBank/DDBJ whole genome shotgun (WGS) entry which is preliminary data.</text>
</comment>
<proteinExistence type="predicted"/>
<reference evidence="2 3" key="1">
    <citation type="submission" date="2023-11" db="EMBL/GenBank/DDBJ databases">
        <authorList>
            <person name="Bao R."/>
        </authorList>
    </citation>
    <scope>NUCLEOTIDE SEQUENCE [LARGE SCALE GENOMIC DNA]</scope>
    <source>
        <strain evidence="2 3">PJ23</strain>
    </source>
</reference>
<dbReference type="InterPro" id="IPR009506">
    <property type="entry name" value="YjiS-like"/>
</dbReference>
<evidence type="ECO:0000259" key="1">
    <source>
        <dbReference type="Pfam" id="PF06568"/>
    </source>
</evidence>
<evidence type="ECO:0000313" key="3">
    <source>
        <dbReference type="Proteomes" id="UP001274321"/>
    </source>
</evidence>
<keyword evidence="3" id="KW-1185">Reference proteome</keyword>
<name>A0ABU4RPW8_9HYPH</name>
<dbReference type="Pfam" id="PF06568">
    <property type="entry name" value="YjiS-like"/>
    <property type="match status" value="1"/>
</dbReference>
<dbReference type="EMBL" id="JAXAFJ010000007">
    <property type="protein sequence ID" value="MDX6806886.1"/>
    <property type="molecule type" value="Genomic_DNA"/>
</dbReference>